<evidence type="ECO:0000256" key="3">
    <source>
        <dbReference type="ARBA" id="ARBA00022475"/>
    </source>
</evidence>
<comment type="caution">
    <text evidence="11">The sequence shown here is derived from an EMBL/GenBank/DDBJ whole genome shotgun (WGS) entry which is preliminary data.</text>
</comment>
<name>A0A0J9CBY4_9FIRM</name>
<feature type="transmembrane region" description="Helical" evidence="10">
    <location>
        <begin position="6"/>
        <end position="26"/>
    </location>
</feature>
<evidence type="ECO:0000256" key="1">
    <source>
        <dbReference type="ARBA" id="ARBA00004651"/>
    </source>
</evidence>
<feature type="transmembrane region" description="Helical" evidence="10">
    <location>
        <begin position="189"/>
        <end position="209"/>
    </location>
</feature>
<accession>A0A0J9CBY4</accession>
<dbReference type="GO" id="GO:0015808">
    <property type="term" value="P:L-alanine transport"/>
    <property type="evidence" value="ECO:0007669"/>
    <property type="project" value="TreeGrafter"/>
</dbReference>
<dbReference type="GO" id="GO:0015192">
    <property type="term" value="F:L-phenylalanine transmembrane transporter activity"/>
    <property type="evidence" value="ECO:0007669"/>
    <property type="project" value="TreeGrafter"/>
</dbReference>
<feature type="transmembrane region" description="Helical" evidence="10">
    <location>
        <begin position="165"/>
        <end position="183"/>
    </location>
</feature>
<dbReference type="CDD" id="cd06582">
    <property type="entry name" value="TM_PBP1_LivH_like"/>
    <property type="match status" value="1"/>
</dbReference>
<feature type="transmembrane region" description="Helical" evidence="10">
    <location>
        <begin position="88"/>
        <end position="107"/>
    </location>
</feature>
<keyword evidence="7 10" id="KW-1133">Transmembrane helix</keyword>
<keyword evidence="2" id="KW-0813">Transport</keyword>
<dbReference type="InterPro" id="IPR001851">
    <property type="entry name" value="ABC_transp_permease"/>
</dbReference>
<dbReference type="InterPro" id="IPR052157">
    <property type="entry name" value="BCAA_transport_permease"/>
</dbReference>
<dbReference type="GO" id="GO:0005304">
    <property type="term" value="F:L-valine transmembrane transporter activity"/>
    <property type="evidence" value="ECO:0007669"/>
    <property type="project" value="TreeGrafter"/>
</dbReference>
<dbReference type="Proteomes" id="UP000037392">
    <property type="component" value="Unassembled WGS sequence"/>
</dbReference>
<dbReference type="PANTHER" id="PTHR11795:SF371">
    <property type="entry name" value="HIGH-AFFINITY BRANCHED-CHAIN AMINO ACID TRANSPORT SYSTEM PERMEASE PROTEIN LIVH"/>
    <property type="match status" value="1"/>
</dbReference>
<evidence type="ECO:0000256" key="5">
    <source>
        <dbReference type="ARBA" id="ARBA00022692"/>
    </source>
</evidence>
<sequence length="291" mass="31407">MFLQHLVNALSIGSVYALLSIGYNMVYGILEKLNFAHGDVYAVGCFVVFSMIGTGCNPILAILLGCLAGFILNVIVERFAYRPLRDSGRVAPTISAVGIAYIMRNLIQLIWGTETYNFNLGIFDMSSISIGGIVIGKLQIYILMISLVLMMVISLLLKKTKWGQAIIGISQSIPAASLMGIPANRVISIVYGLGAVLGVIGGLLFCSYYQMIYMGIGFAYGTMKAWMASIWGGIGSLKGAIVGAFALGLAETFIGAYVSSAYKDAFVWLIFIIFILIRPQGMFPAQIAEKI</sequence>
<keyword evidence="4" id="KW-0997">Cell inner membrane</keyword>
<dbReference type="EMBL" id="ADLK01000008">
    <property type="protein sequence ID" value="KMW22658.1"/>
    <property type="molecule type" value="Genomic_DNA"/>
</dbReference>
<proteinExistence type="inferred from homology"/>
<feature type="transmembrane region" description="Helical" evidence="10">
    <location>
        <begin position="58"/>
        <end position="76"/>
    </location>
</feature>
<gene>
    <name evidence="11" type="ORF">HMPREF9470_01193</name>
</gene>
<feature type="transmembrane region" description="Helical" evidence="10">
    <location>
        <begin position="127"/>
        <end position="153"/>
    </location>
</feature>
<dbReference type="RefSeq" id="WP_007862673.1">
    <property type="nucleotide sequence ID" value="NZ_KQ235876.1"/>
</dbReference>
<dbReference type="GeneID" id="93164640"/>
<feature type="transmembrane region" description="Helical" evidence="10">
    <location>
        <begin position="256"/>
        <end position="277"/>
    </location>
</feature>
<keyword evidence="6" id="KW-0029">Amino-acid transport</keyword>
<dbReference type="GO" id="GO:0015188">
    <property type="term" value="F:L-isoleucine transmembrane transporter activity"/>
    <property type="evidence" value="ECO:0007669"/>
    <property type="project" value="TreeGrafter"/>
</dbReference>
<evidence type="ECO:0000313" key="12">
    <source>
        <dbReference type="Proteomes" id="UP000037392"/>
    </source>
</evidence>
<evidence type="ECO:0000256" key="6">
    <source>
        <dbReference type="ARBA" id="ARBA00022970"/>
    </source>
</evidence>
<feature type="transmembrane region" description="Helical" evidence="10">
    <location>
        <begin position="230"/>
        <end position="250"/>
    </location>
</feature>
<evidence type="ECO:0000256" key="7">
    <source>
        <dbReference type="ARBA" id="ARBA00022989"/>
    </source>
</evidence>
<keyword evidence="5 10" id="KW-0812">Transmembrane</keyword>
<evidence type="ECO:0000256" key="10">
    <source>
        <dbReference type="SAM" id="Phobius"/>
    </source>
</evidence>
<dbReference type="AlphaFoldDB" id="A0A0J9CBY4"/>
<dbReference type="PATRIC" id="fig|742734.4.peg.1280"/>
<dbReference type="PANTHER" id="PTHR11795">
    <property type="entry name" value="BRANCHED-CHAIN AMINO ACID TRANSPORT SYSTEM PERMEASE PROTEIN LIVH"/>
    <property type="match status" value="1"/>
</dbReference>
<dbReference type="GO" id="GO:1903806">
    <property type="term" value="P:L-isoleucine import across plasma membrane"/>
    <property type="evidence" value="ECO:0007669"/>
    <property type="project" value="TreeGrafter"/>
</dbReference>
<dbReference type="GO" id="GO:0005886">
    <property type="term" value="C:plasma membrane"/>
    <property type="evidence" value="ECO:0007669"/>
    <property type="project" value="UniProtKB-SubCell"/>
</dbReference>
<organism evidence="11 12">
    <name type="scientific">[Clostridium] citroniae WAL-19142</name>
    <dbReference type="NCBI Taxonomy" id="742734"/>
    <lineage>
        <taxon>Bacteria</taxon>
        <taxon>Bacillati</taxon>
        <taxon>Bacillota</taxon>
        <taxon>Clostridia</taxon>
        <taxon>Lachnospirales</taxon>
        <taxon>Lachnospiraceae</taxon>
        <taxon>Enterocloster</taxon>
    </lineage>
</organism>
<evidence type="ECO:0000313" key="11">
    <source>
        <dbReference type="EMBL" id="KMW22658.1"/>
    </source>
</evidence>
<evidence type="ECO:0000256" key="4">
    <source>
        <dbReference type="ARBA" id="ARBA00022519"/>
    </source>
</evidence>
<keyword evidence="8 10" id="KW-0472">Membrane</keyword>
<dbReference type="OrthoDB" id="9807115at2"/>
<reference evidence="11 12" key="1">
    <citation type="submission" date="2011-04" db="EMBL/GenBank/DDBJ databases">
        <title>The Genome Sequence of Clostridium citroniae WAL-19142.</title>
        <authorList>
            <consortium name="The Broad Institute Genome Sequencing Platform"/>
            <person name="Earl A."/>
            <person name="Ward D."/>
            <person name="Feldgarden M."/>
            <person name="Gevers D."/>
            <person name="Warren Y.A."/>
            <person name="Tyrrell K.L."/>
            <person name="Citron D.M."/>
            <person name="Goldstein E.J."/>
            <person name="Daigneault M."/>
            <person name="Allen-Vercoe E."/>
            <person name="Young S.K."/>
            <person name="Zeng Q."/>
            <person name="Gargeya S."/>
            <person name="Fitzgerald M."/>
            <person name="Haas B."/>
            <person name="Abouelleil A."/>
            <person name="Alvarado L."/>
            <person name="Arachchi H.M."/>
            <person name="Berlin A."/>
            <person name="Brown A."/>
            <person name="Chapman S.B."/>
            <person name="Chen Z."/>
            <person name="Dunbar C."/>
            <person name="Freedman E."/>
            <person name="Gearin G."/>
            <person name="Gellesch M."/>
            <person name="Goldberg J."/>
            <person name="Griggs A."/>
            <person name="Gujja S."/>
            <person name="Heilman E.R."/>
            <person name="Heiman D."/>
            <person name="Howarth C."/>
            <person name="Larson L."/>
            <person name="Lui A."/>
            <person name="MacDonald P.J."/>
            <person name="Mehta T."/>
            <person name="Montmayeur A."/>
            <person name="Murphy C."/>
            <person name="Neiman D."/>
            <person name="Pearson M."/>
            <person name="Priest M."/>
            <person name="Roberts A."/>
            <person name="Saif S."/>
            <person name="Shea T."/>
            <person name="Shenoy N."/>
            <person name="Sisk P."/>
            <person name="Stolte C."/>
            <person name="Sykes S."/>
            <person name="White J."/>
            <person name="Yandava C."/>
            <person name="Wortman J."/>
            <person name="Nusbaum C."/>
            <person name="Birren B."/>
        </authorList>
    </citation>
    <scope>NUCLEOTIDE SEQUENCE [LARGE SCALE GENOMIC DNA]</scope>
    <source>
        <strain evidence="11 12">WAL-19142</strain>
    </source>
</reference>
<comment type="subcellular location">
    <subcellularLocation>
        <location evidence="1">Cell membrane</location>
        <topology evidence="1">Multi-pass membrane protein</topology>
    </subcellularLocation>
</comment>
<evidence type="ECO:0000256" key="8">
    <source>
        <dbReference type="ARBA" id="ARBA00023136"/>
    </source>
</evidence>
<dbReference type="GO" id="GO:0015190">
    <property type="term" value="F:L-leucine transmembrane transporter activity"/>
    <property type="evidence" value="ECO:0007669"/>
    <property type="project" value="TreeGrafter"/>
</dbReference>
<protein>
    <recommendedName>
        <fullName evidence="13">Branched-chain amino acid ABC transporter</fullName>
    </recommendedName>
</protein>
<evidence type="ECO:0008006" key="13">
    <source>
        <dbReference type="Google" id="ProtNLM"/>
    </source>
</evidence>
<evidence type="ECO:0000256" key="2">
    <source>
        <dbReference type="ARBA" id="ARBA00022448"/>
    </source>
</evidence>
<keyword evidence="3" id="KW-1003">Cell membrane</keyword>
<evidence type="ECO:0000256" key="9">
    <source>
        <dbReference type="ARBA" id="ARBA00037998"/>
    </source>
</evidence>
<dbReference type="GO" id="GO:0042941">
    <property type="term" value="P:D-alanine transmembrane transport"/>
    <property type="evidence" value="ECO:0007669"/>
    <property type="project" value="TreeGrafter"/>
</dbReference>
<comment type="similarity">
    <text evidence="9">Belongs to the binding-protein-dependent transport system permease family. LivHM subfamily.</text>
</comment>
<dbReference type="Pfam" id="PF02653">
    <property type="entry name" value="BPD_transp_2"/>
    <property type="match status" value="1"/>
</dbReference>